<evidence type="ECO:0000313" key="2">
    <source>
        <dbReference type="EMBL" id="MBB5624589.1"/>
    </source>
</evidence>
<keyword evidence="3" id="KW-1185">Reference proteome</keyword>
<protein>
    <submittedName>
        <fullName evidence="2">Uncharacterized protein</fullName>
    </submittedName>
</protein>
<evidence type="ECO:0000256" key="1">
    <source>
        <dbReference type="SAM" id="MobiDB-lite"/>
    </source>
</evidence>
<proteinExistence type="predicted"/>
<sequence>MRNAPDVEQEHRMSRHRQAGQANAARGGIGRAQR</sequence>
<comment type="caution">
    <text evidence="2">The sequence shown here is derived from an EMBL/GenBank/DDBJ whole genome shotgun (WGS) entry which is preliminary data.</text>
</comment>
<evidence type="ECO:0000313" key="3">
    <source>
        <dbReference type="Proteomes" id="UP000588112"/>
    </source>
</evidence>
<organism evidence="2 3">
    <name type="scientific">Sphaerisporangium krabiense</name>
    <dbReference type="NCBI Taxonomy" id="763782"/>
    <lineage>
        <taxon>Bacteria</taxon>
        <taxon>Bacillati</taxon>
        <taxon>Actinomycetota</taxon>
        <taxon>Actinomycetes</taxon>
        <taxon>Streptosporangiales</taxon>
        <taxon>Streptosporangiaceae</taxon>
        <taxon>Sphaerisporangium</taxon>
    </lineage>
</organism>
<accession>A0A7W8YZC1</accession>
<reference evidence="2 3" key="1">
    <citation type="submission" date="2020-08" db="EMBL/GenBank/DDBJ databases">
        <title>Sequencing the genomes of 1000 actinobacteria strains.</title>
        <authorList>
            <person name="Klenk H.-P."/>
        </authorList>
    </citation>
    <scope>NUCLEOTIDE SEQUENCE [LARGE SCALE GENOMIC DNA]</scope>
    <source>
        <strain evidence="2 3">DSM 45790</strain>
    </source>
</reference>
<gene>
    <name evidence="2" type="ORF">BJ981_000288</name>
</gene>
<dbReference type="AlphaFoldDB" id="A0A7W8YZC1"/>
<feature type="region of interest" description="Disordered" evidence="1">
    <location>
        <begin position="1"/>
        <end position="34"/>
    </location>
</feature>
<name>A0A7W8YZC1_9ACTN</name>
<dbReference type="EMBL" id="JACHBR010000001">
    <property type="protein sequence ID" value="MBB5624589.1"/>
    <property type="molecule type" value="Genomic_DNA"/>
</dbReference>
<dbReference type="Proteomes" id="UP000588112">
    <property type="component" value="Unassembled WGS sequence"/>
</dbReference>